<feature type="chain" id="PRO_5005223898" description="Secreted protein" evidence="1">
    <location>
        <begin position="17"/>
        <end position="135"/>
    </location>
</feature>
<evidence type="ECO:0000256" key="1">
    <source>
        <dbReference type="SAM" id="SignalP"/>
    </source>
</evidence>
<sequence>MFAILLFYISLVTISGNDLTSNNCAFGLVDHLHALLTAFDTNAEPNEAGSPWDRVQRYIRFHHDEMLQDLERFCTVLTDKYLACTSFESLFEVCEGWRNSTSKEETPLGMISSLWSLADNFKYNRWRQRSHTSLS</sequence>
<reference evidence="2" key="1">
    <citation type="submission" date="2015-04" db="EMBL/GenBank/DDBJ databases">
        <title>The genome sequence of the plant pathogenic Rhizarian Plasmodiophora brassicae reveals insights in its biotrophic life cycle and the origin of chitin synthesis.</title>
        <authorList>
            <person name="Schwelm A."/>
            <person name="Fogelqvist J."/>
            <person name="Knaust A."/>
            <person name="Julke S."/>
            <person name="Lilja T."/>
            <person name="Dhandapani V."/>
            <person name="Bonilla-Rosso G."/>
            <person name="Karlsson M."/>
            <person name="Shevchenko A."/>
            <person name="Choi S.R."/>
            <person name="Kim H.G."/>
            <person name="Park J.Y."/>
            <person name="Lim Y.P."/>
            <person name="Ludwig-Muller J."/>
            <person name="Dixelius C."/>
        </authorList>
    </citation>
    <scope>NUCLEOTIDE SEQUENCE</scope>
    <source>
        <tissue evidence="2">Potato root galls</tissue>
    </source>
</reference>
<feature type="signal peptide" evidence="1">
    <location>
        <begin position="1"/>
        <end position="16"/>
    </location>
</feature>
<evidence type="ECO:0008006" key="3">
    <source>
        <dbReference type="Google" id="ProtNLM"/>
    </source>
</evidence>
<dbReference type="AlphaFoldDB" id="A0A0H5R9Y2"/>
<evidence type="ECO:0000313" key="2">
    <source>
        <dbReference type="EMBL" id="CRZ10616.1"/>
    </source>
</evidence>
<proteinExistence type="predicted"/>
<accession>A0A0H5R9Y2</accession>
<protein>
    <recommendedName>
        <fullName evidence="3">Secreted protein</fullName>
    </recommendedName>
</protein>
<keyword evidence="1" id="KW-0732">Signal</keyword>
<dbReference type="EMBL" id="HACM01010174">
    <property type="protein sequence ID" value="CRZ10616.1"/>
    <property type="molecule type" value="Transcribed_RNA"/>
</dbReference>
<name>A0A0H5R9Y2_9EUKA</name>
<organism evidence="2">
    <name type="scientific">Spongospora subterranea</name>
    <dbReference type="NCBI Taxonomy" id="70186"/>
    <lineage>
        <taxon>Eukaryota</taxon>
        <taxon>Sar</taxon>
        <taxon>Rhizaria</taxon>
        <taxon>Endomyxa</taxon>
        <taxon>Phytomyxea</taxon>
        <taxon>Plasmodiophorida</taxon>
        <taxon>Plasmodiophoridae</taxon>
        <taxon>Spongospora</taxon>
    </lineage>
</organism>